<name>A0A3G4ZUH4_9VIRU</name>
<keyword evidence="5" id="KW-0694">RNA-binding</keyword>
<dbReference type="InterPro" id="IPR056800">
    <property type="entry name" value="vWA_Ro60"/>
</dbReference>
<reference evidence="9" key="1">
    <citation type="submission" date="2018-10" db="EMBL/GenBank/DDBJ databases">
        <title>Hidden diversity of soil giant viruses.</title>
        <authorList>
            <person name="Schulz F."/>
            <person name="Alteio L."/>
            <person name="Goudeau D."/>
            <person name="Ryan E.M."/>
            <person name="Malmstrom R.R."/>
            <person name="Blanchard J."/>
            <person name="Woyke T."/>
        </authorList>
    </citation>
    <scope>NUCLEOTIDE SEQUENCE</scope>
    <source>
        <strain evidence="9">EDV1</strain>
    </source>
</reference>
<organism evidence="9">
    <name type="scientific">Edafosvirus sp</name>
    <dbReference type="NCBI Taxonomy" id="2487765"/>
    <lineage>
        <taxon>Viruses</taxon>
        <taxon>Varidnaviria</taxon>
        <taxon>Bamfordvirae</taxon>
        <taxon>Nucleocytoviricota</taxon>
        <taxon>Megaviricetes</taxon>
        <taxon>Imitervirales</taxon>
        <taxon>Mimiviridae</taxon>
        <taxon>Klosneuvirinae</taxon>
    </lineage>
</organism>
<dbReference type="InterPro" id="IPR037214">
    <property type="entry name" value="TROVE_dom_sf"/>
</dbReference>
<feature type="region of interest" description="Disordered" evidence="7">
    <location>
        <begin position="606"/>
        <end position="631"/>
    </location>
</feature>
<dbReference type="Gene3D" id="3.40.50.410">
    <property type="entry name" value="von Willebrand factor, type A domain"/>
    <property type="match status" value="2"/>
</dbReference>
<feature type="domain" description="TROVE" evidence="8">
    <location>
        <begin position="36"/>
        <end position="408"/>
    </location>
</feature>
<dbReference type="InterPro" id="IPR040322">
    <property type="entry name" value="TROVE2"/>
</dbReference>
<dbReference type="PROSITE" id="PS50988">
    <property type="entry name" value="TROVE"/>
    <property type="match status" value="1"/>
</dbReference>
<accession>A0A3G4ZUH4</accession>
<dbReference type="SUPFAM" id="SSF53300">
    <property type="entry name" value="vWA-like"/>
    <property type="match status" value="1"/>
</dbReference>
<dbReference type="GO" id="GO:1990904">
    <property type="term" value="C:ribonucleoprotein complex"/>
    <property type="evidence" value="ECO:0007669"/>
    <property type="project" value="UniProtKB-KW"/>
</dbReference>
<dbReference type="InterPro" id="IPR008858">
    <property type="entry name" value="TROVE_dom"/>
</dbReference>
<sequence length="631" mass="70103">MTSVYQTVLTQTVNSTPSIGAVGQLAPIPGKEHLMKENYAGGYTFVVSDEERIRRILILGTHANTYYASAKELTTDTIEFVKKLIAEGKGEMILNTLLDVYMNNRAAKQDPTFVIWALLARSTDLPLRKKALASIVNIRTLSQLYTWKAYHKKAGTSKGWGRIVKKAFCDWVLKHDAKQLAYQAFKYQQRATGKESWSLRDFFRCIHMKGSKQESDKHVVIRSIVKQDIQAGLDFAKELKCTNQELIDYLSAIQTVKGLTTYTPENLAKLCELVKQYNLAREILPTWCLKYQEVWQALTLKDTKADKSETKLRVSMPYTALIRNVNKLTICGLLDVPTTSQLVADYLKNQHVIHKAHVHPVNLLLARLTYEKGKGDKGSLTWVPNADITNALTEGFYNSFKGLKATGKRILHAIDCSPSMTSPIACMPSLTSSQAAGIMTMVFSRVESLYCEEKKLPSTQEFVAFTSGPSTNVGYDTTKSLMRLVIKPTDSFEHVTSSLQLANWAGTDCALPMLYAIDEYKRTGGKSGLYDVFIVYTDNETWAGAIHPSKALQDYRKLTGIPAKMIVLATLPSATSIADPTDSGMMDIIGFDTNAPQLVSSFLADPPAPGTTATVSTPSIPETEEEDYDMI</sequence>
<feature type="compositionally biased region" description="Acidic residues" evidence="7">
    <location>
        <begin position="622"/>
        <end position="631"/>
    </location>
</feature>
<dbReference type="GO" id="GO:0046872">
    <property type="term" value="F:metal ion binding"/>
    <property type="evidence" value="ECO:0007669"/>
    <property type="project" value="UniProtKB-KW"/>
</dbReference>
<feature type="compositionally biased region" description="Polar residues" evidence="7">
    <location>
        <begin position="611"/>
        <end position="620"/>
    </location>
</feature>
<dbReference type="GO" id="GO:0003723">
    <property type="term" value="F:RNA binding"/>
    <property type="evidence" value="ECO:0007669"/>
    <property type="project" value="UniProtKB-KW"/>
</dbReference>
<dbReference type="Pfam" id="PF25045">
    <property type="entry name" value="vWA_Ro60"/>
    <property type="match status" value="1"/>
</dbReference>
<evidence type="ECO:0000256" key="7">
    <source>
        <dbReference type="SAM" id="MobiDB-lite"/>
    </source>
</evidence>
<comment type="similarity">
    <text evidence="2">Belongs to the Ro 60 kDa family.</text>
</comment>
<comment type="subcellular location">
    <subcellularLocation>
        <location evidence="1">Cytoplasm</location>
    </subcellularLocation>
</comment>
<evidence type="ECO:0000259" key="8">
    <source>
        <dbReference type="PROSITE" id="PS50988"/>
    </source>
</evidence>
<evidence type="ECO:0000256" key="2">
    <source>
        <dbReference type="ARBA" id="ARBA00007814"/>
    </source>
</evidence>
<evidence type="ECO:0000256" key="1">
    <source>
        <dbReference type="ARBA" id="ARBA00004496"/>
    </source>
</evidence>
<evidence type="ECO:0000256" key="4">
    <source>
        <dbReference type="ARBA" id="ARBA00022723"/>
    </source>
</evidence>
<dbReference type="Pfam" id="PF05731">
    <property type="entry name" value="TROVE"/>
    <property type="match status" value="1"/>
</dbReference>
<gene>
    <name evidence="9" type="ORF">Edafosvirus18_9</name>
</gene>
<dbReference type="EMBL" id="MK072083">
    <property type="protein sequence ID" value="AYV78560.1"/>
    <property type="molecule type" value="Genomic_DNA"/>
</dbReference>
<dbReference type="PANTHER" id="PTHR14202">
    <property type="entry name" value="60 KDA RIBONUCLEOPROTEIN SSA/RO"/>
    <property type="match status" value="1"/>
</dbReference>
<dbReference type="PANTHER" id="PTHR14202:SF0">
    <property type="entry name" value="RNA-BINDING PROTEIN RO60"/>
    <property type="match status" value="1"/>
</dbReference>
<dbReference type="InterPro" id="IPR036465">
    <property type="entry name" value="vWFA_dom_sf"/>
</dbReference>
<evidence type="ECO:0000256" key="3">
    <source>
        <dbReference type="ARBA" id="ARBA00022490"/>
    </source>
</evidence>
<evidence type="ECO:0000256" key="5">
    <source>
        <dbReference type="ARBA" id="ARBA00022884"/>
    </source>
</evidence>
<evidence type="ECO:0000313" key="9">
    <source>
        <dbReference type="EMBL" id="AYV78560.1"/>
    </source>
</evidence>
<protein>
    <submittedName>
        <fullName evidence="9">TROVE domain protein</fullName>
    </submittedName>
</protein>
<proteinExistence type="inferred from homology"/>
<dbReference type="SUPFAM" id="SSF140864">
    <property type="entry name" value="TROVE domain-like"/>
    <property type="match status" value="1"/>
</dbReference>
<evidence type="ECO:0000256" key="6">
    <source>
        <dbReference type="ARBA" id="ARBA00023274"/>
    </source>
</evidence>
<keyword evidence="4" id="KW-0479">Metal-binding</keyword>
<keyword evidence="3" id="KW-0963">Cytoplasm</keyword>
<keyword evidence="6" id="KW-0687">Ribonucleoprotein</keyword>